<dbReference type="InterPro" id="IPR023486">
    <property type="entry name" value="TFIIB_CS"/>
</dbReference>
<dbReference type="PANTHER" id="PTHR12542:SF49">
    <property type="entry name" value="EXOCYST SUBUNIT EXO70 FAMILY PROTEIN"/>
    <property type="match status" value="1"/>
</dbReference>
<dbReference type="Pfam" id="PF00382">
    <property type="entry name" value="TFIIB"/>
    <property type="match status" value="2"/>
</dbReference>
<dbReference type="Gramene" id="OMO73249">
    <property type="protein sequence ID" value="OMO73249"/>
    <property type="gene ID" value="CCACVL1_17363"/>
</dbReference>
<keyword evidence="5" id="KW-0805">Transcription regulation</keyword>
<dbReference type="GO" id="GO:0005546">
    <property type="term" value="F:phosphatidylinositol-4,5-bisphosphate binding"/>
    <property type="evidence" value="ECO:0007669"/>
    <property type="project" value="InterPro"/>
</dbReference>
<dbReference type="InterPro" id="IPR013150">
    <property type="entry name" value="TFIIB_cyclin"/>
</dbReference>
<dbReference type="InterPro" id="IPR000812">
    <property type="entry name" value="TFIIB"/>
</dbReference>
<dbReference type="InterPro" id="IPR036915">
    <property type="entry name" value="Cyclin-like_sf"/>
</dbReference>
<gene>
    <name evidence="10" type="ORF">CCACVL1_17363</name>
</gene>
<proteinExistence type="inferred from homology"/>
<comment type="similarity">
    <text evidence="1 7">Belongs to the EXO70 family.</text>
</comment>
<evidence type="ECO:0000256" key="3">
    <source>
        <dbReference type="ARBA" id="ARBA00022448"/>
    </source>
</evidence>
<dbReference type="InterPro" id="IPR046364">
    <property type="entry name" value="Exo70_C"/>
</dbReference>
<dbReference type="OMA" id="RTECHEI"/>
<dbReference type="InterPro" id="IPR016159">
    <property type="entry name" value="Cullin_repeat-like_dom_sf"/>
</dbReference>
<reference evidence="10 11" key="1">
    <citation type="submission" date="2013-09" db="EMBL/GenBank/DDBJ databases">
        <title>Corchorus capsularis genome sequencing.</title>
        <authorList>
            <person name="Alam M."/>
            <person name="Haque M.S."/>
            <person name="Islam M.S."/>
            <person name="Emdad E.M."/>
            <person name="Islam M.M."/>
            <person name="Ahmed B."/>
            <person name="Halim A."/>
            <person name="Hossen Q.M.M."/>
            <person name="Hossain M.Z."/>
            <person name="Ahmed R."/>
            <person name="Khan M.M."/>
            <person name="Islam R."/>
            <person name="Rashid M.M."/>
            <person name="Khan S.A."/>
            <person name="Rahman M.S."/>
            <person name="Alam M."/>
        </authorList>
    </citation>
    <scope>NUCLEOTIDE SEQUENCE [LARGE SCALE GENOMIC DNA]</scope>
    <source>
        <strain evidence="11">cv. CVL-1</strain>
        <tissue evidence="10">Whole seedling</tissue>
    </source>
</reference>
<evidence type="ECO:0000256" key="1">
    <source>
        <dbReference type="ARBA" id="ARBA00006756"/>
    </source>
</evidence>
<dbReference type="InterPro" id="IPR004140">
    <property type="entry name" value="Exo70"/>
</dbReference>
<evidence type="ECO:0000313" key="10">
    <source>
        <dbReference type="EMBL" id="OMO73249.1"/>
    </source>
</evidence>
<evidence type="ECO:0000256" key="8">
    <source>
        <dbReference type="SAM" id="Coils"/>
    </source>
</evidence>
<dbReference type="STRING" id="210143.A0A1R3HS52"/>
<dbReference type="PROSITE" id="PS00782">
    <property type="entry name" value="TFIIB"/>
    <property type="match status" value="1"/>
</dbReference>
<comment type="function">
    <text evidence="7">Component of the exocyst complex.</text>
</comment>
<accession>A0A1R3HS52</accession>
<dbReference type="SUPFAM" id="SSF47954">
    <property type="entry name" value="Cyclin-like"/>
    <property type="match status" value="2"/>
</dbReference>
<evidence type="ECO:0000256" key="7">
    <source>
        <dbReference type="RuleBase" id="RU365026"/>
    </source>
</evidence>
<keyword evidence="11" id="KW-1185">Reference proteome</keyword>
<evidence type="ECO:0000259" key="9">
    <source>
        <dbReference type="SMART" id="SM00385"/>
    </source>
</evidence>
<sequence>MAADNFCLQCEKPTGIIIDHEAGERICSECGCSLLESSMEIDSAESETLLQSDSTEELETDPNPVFDFENYSTIPNNIPNQASDDHKIVKKPRRGYKLIGIMADRLGQISEIKDKDRAEIKDRAREIYNKVNDFKTCRGRSLNSILAACLFIACRELELPSTLKELSDVANKVPKKDINRAVECIKSKLVVETGGGVQPKQLVKRYCAKLGMQEKDIKAVLYAQNKSEELDIRRSPKSVVAAIIYMIIQLSDHQVHIKDIAMATEVTELTIRKSYKEVYRHALKLIPAWDQLQNLTRGRRREYEFLALNWKGEENLIAAANHVLRALGFNDKYLTQDVKKTGQLSNMATIDDNVVEDEKSEIEEQLSIVHEEILSWVVDESMTWCSGPDEVAEYLTAADEARKLTERLKDQCLNSEEDKELLRRAHDVLQMAMLRLEKEFKHILLQHKRPFEFELMSFCSSEDDAVDEGSRVSFGDDSFEEPAHRDSISRTSEEYIIDLVHPDVIPDLKCIANLMFMSNYDHECCQAYVNVRKEALDDCLFNLELEKLSIEDVHKMEWGILSFKIKRWVRTINFLVRLYLASEKWLCNQIFADLGSTSLVYFVEATKASMLQLLNFAEAISIGSHQPQKLVRILDMYEVLADLVPDIDALFSDGAGSSILTEHHEVLKSLGDSVRAVFVEFEKAIASNASTNPFAGGGIHPLTRYVMNYIRLLAAHDDTLNILLKNQDGVAASPLSPDTSPATEDNSISSCSPMALHFQSLTSILEVNLYGKSKLYRDASLQHFFLMNNIHHMAQKVKNSELRLMFGDEWIRKHNWKFQQHAMNYERATWSSTLSLLKDESIGGSGPKALLKKRLQSFYVAFEEVYKTQTAWIISDVQLREDLRISTSLKVFPAYRSFVKRFGHDIGEKHIRYNAEDLQDYLLDLFEGSQKSLHSPRRR</sequence>
<dbReference type="SMART" id="SM00385">
    <property type="entry name" value="CYCLIN"/>
    <property type="match status" value="1"/>
</dbReference>
<protein>
    <recommendedName>
        <fullName evidence="7">Exocyst subunit Exo70 family protein</fullName>
    </recommendedName>
</protein>
<dbReference type="GO" id="GO:0070897">
    <property type="term" value="P:transcription preinitiation complex assembly"/>
    <property type="evidence" value="ECO:0007669"/>
    <property type="project" value="InterPro"/>
</dbReference>
<keyword evidence="8" id="KW-0175">Coiled coil</keyword>
<dbReference type="OrthoDB" id="1922221at2759"/>
<keyword evidence="7" id="KW-0653">Protein transport</keyword>
<dbReference type="Proteomes" id="UP000188268">
    <property type="component" value="Unassembled WGS sequence"/>
</dbReference>
<dbReference type="AlphaFoldDB" id="A0A1R3HS52"/>
<keyword evidence="3 7" id="KW-0813">Transport</keyword>
<dbReference type="GO" id="GO:0000145">
    <property type="term" value="C:exocyst"/>
    <property type="evidence" value="ECO:0007669"/>
    <property type="project" value="InterPro"/>
</dbReference>
<dbReference type="Pfam" id="PF03081">
    <property type="entry name" value="Exo70_C"/>
    <property type="match status" value="1"/>
</dbReference>
<name>A0A1R3HS52_COCAP</name>
<evidence type="ECO:0000256" key="4">
    <source>
        <dbReference type="ARBA" id="ARBA00022737"/>
    </source>
</evidence>
<dbReference type="Gene3D" id="1.10.472.10">
    <property type="entry name" value="Cyclin-like"/>
    <property type="match status" value="1"/>
</dbReference>
<dbReference type="Gene3D" id="1.20.1280.170">
    <property type="entry name" value="Exocyst complex component Exo70"/>
    <property type="match status" value="1"/>
</dbReference>
<keyword evidence="4" id="KW-0677">Repeat</keyword>
<feature type="coiled-coil region" evidence="8">
    <location>
        <begin position="391"/>
        <end position="439"/>
    </location>
</feature>
<dbReference type="PRINTS" id="PR00685">
    <property type="entry name" value="TIFACTORIIB"/>
</dbReference>
<dbReference type="Pfam" id="PF20669">
    <property type="entry name" value="Exo70_N"/>
    <property type="match status" value="1"/>
</dbReference>
<dbReference type="GO" id="GO:0015031">
    <property type="term" value="P:protein transport"/>
    <property type="evidence" value="ECO:0007669"/>
    <property type="project" value="UniProtKB-KW"/>
</dbReference>
<evidence type="ECO:0000256" key="2">
    <source>
        <dbReference type="ARBA" id="ARBA00010857"/>
    </source>
</evidence>
<keyword evidence="6" id="KW-0804">Transcription</keyword>
<organism evidence="10 11">
    <name type="scientific">Corchorus capsularis</name>
    <name type="common">Jute</name>
    <dbReference type="NCBI Taxonomy" id="210143"/>
    <lineage>
        <taxon>Eukaryota</taxon>
        <taxon>Viridiplantae</taxon>
        <taxon>Streptophyta</taxon>
        <taxon>Embryophyta</taxon>
        <taxon>Tracheophyta</taxon>
        <taxon>Spermatophyta</taxon>
        <taxon>Magnoliopsida</taxon>
        <taxon>eudicotyledons</taxon>
        <taxon>Gunneridae</taxon>
        <taxon>Pentapetalae</taxon>
        <taxon>rosids</taxon>
        <taxon>malvids</taxon>
        <taxon>Malvales</taxon>
        <taxon>Malvaceae</taxon>
        <taxon>Grewioideae</taxon>
        <taxon>Apeibeae</taxon>
        <taxon>Corchorus</taxon>
    </lineage>
</organism>
<dbReference type="GO" id="GO:0017025">
    <property type="term" value="F:TBP-class protein binding"/>
    <property type="evidence" value="ECO:0007669"/>
    <property type="project" value="InterPro"/>
</dbReference>
<evidence type="ECO:0000256" key="5">
    <source>
        <dbReference type="ARBA" id="ARBA00023015"/>
    </source>
</evidence>
<keyword evidence="7" id="KW-0268">Exocytosis</keyword>
<dbReference type="EMBL" id="AWWV01011254">
    <property type="protein sequence ID" value="OMO73249.1"/>
    <property type="molecule type" value="Genomic_DNA"/>
</dbReference>
<dbReference type="InterPro" id="IPR013763">
    <property type="entry name" value="Cyclin-like_dom"/>
</dbReference>
<evidence type="ECO:0000313" key="11">
    <source>
        <dbReference type="Proteomes" id="UP000188268"/>
    </source>
</evidence>
<comment type="similarity">
    <text evidence="2">Belongs to the TFIIB family.</text>
</comment>
<feature type="domain" description="Cyclin-like" evidence="9">
    <location>
        <begin position="104"/>
        <end position="187"/>
    </location>
</feature>
<dbReference type="Gene3D" id="1.10.472.170">
    <property type="match status" value="1"/>
</dbReference>
<evidence type="ECO:0000256" key="6">
    <source>
        <dbReference type="ARBA" id="ARBA00023163"/>
    </source>
</evidence>
<dbReference type="PANTHER" id="PTHR12542">
    <property type="entry name" value="EXOCYST COMPLEX PROTEIN EXO70"/>
    <property type="match status" value="1"/>
</dbReference>
<dbReference type="GO" id="GO:0006887">
    <property type="term" value="P:exocytosis"/>
    <property type="evidence" value="ECO:0007669"/>
    <property type="project" value="UniProtKB-KW"/>
</dbReference>
<comment type="caution">
    <text evidence="10">The sequence shown here is derived from an EMBL/GenBank/DDBJ whole genome shotgun (WGS) entry which is preliminary data.</text>
</comment>
<dbReference type="SUPFAM" id="SSF74788">
    <property type="entry name" value="Cullin repeat-like"/>
    <property type="match status" value="1"/>
</dbReference>